<evidence type="ECO:0000256" key="1">
    <source>
        <dbReference type="ARBA" id="ARBA00004651"/>
    </source>
</evidence>
<evidence type="ECO:0000313" key="5">
    <source>
        <dbReference type="Proteomes" id="UP000031938"/>
    </source>
</evidence>
<dbReference type="Proteomes" id="UP000031938">
    <property type="component" value="Unassembled WGS sequence"/>
</dbReference>
<dbReference type="PANTHER" id="PTHR43833:SF9">
    <property type="entry name" value="POTASSIUM CHANNEL PROTEIN YUGO-RELATED"/>
    <property type="match status" value="1"/>
</dbReference>
<dbReference type="InterPro" id="IPR036291">
    <property type="entry name" value="NAD(P)-bd_dom_sf"/>
</dbReference>
<dbReference type="Gene3D" id="3.40.50.720">
    <property type="entry name" value="NAD(P)-binding Rossmann-like Domain"/>
    <property type="match status" value="1"/>
</dbReference>
<dbReference type="Pfam" id="PF07885">
    <property type="entry name" value="Ion_trans_2"/>
    <property type="match status" value="1"/>
</dbReference>
<accession>A0A0C2RLG4</accession>
<reference evidence="4 5" key="1">
    <citation type="submission" date="2015-01" db="EMBL/GenBank/DDBJ databases">
        <title>Genome sequencing of Jeotgalibacillus soli.</title>
        <authorList>
            <person name="Goh K.M."/>
            <person name="Chan K.-G."/>
            <person name="Yaakop A.S."/>
            <person name="Ee R."/>
            <person name="Gan H.M."/>
            <person name="Chan C.S."/>
        </authorList>
    </citation>
    <scope>NUCLEOTIDE SEQUENCE [LARGE SCALE GENOMIC DNA]</scope>
    <source>
        <strain evidence="4 5">P9</strain>
    </source>
</reference>
<dbReference type="PATRIC" id="fig|889306.3.peg.3813"/>
<keyword evidence="2" id="KW-0472">Membrane</keyword>
<name>A0A0C2RLG4_9BACL</name>
<evidence type="ECO:0000259" key="3">
    <source>
        <dbReference type="PROSITE" id="PS51201"/>
    </source>
</evidence>
<evidence type="ECO:0000313" key="4">
    <source>
        <dbReference type="EMBL" id="KIL42574.1"/>
    </source>
</evidence>
<dbReference type="PROSITE" id="PS51201">
    <property type="entry name" value="RCK_N"/>
    <property type="match status" value="1"/>
</dbReference>
<keyword evidence="2" id="KW-1133">Transmembrane helix</keyword>
<dbReference type="EMBL" id="JXRP01000022">
    <property type="protein sequence ID" value="KIL42574.1"/>
    <property type="molecule type" value="Genomic_DNA"/>
</dbReference>
<keyword evidence="5" id="KW-1185">Reference proteome</keyword>
<evidence type="ECO:0000256" key="2">
    <source>
        <dbReference type="SAM" id="Phobius"/>
    </source>
</evidence>
<protein>
    <recommendedName>
        <fullName evidence="3">RCK N-terminal domain-containing protein</fullName>
    </recommendedName>
</protein>
<dbReference type="Gene3D" id="1.10.287.70">
    <property type="match status" value="1"/>
</dbReference>
<comment type="subcellular location">
    <subcellularLocation>
        <location evidence="1">Cell membrane</location>
        <topology evidence="1">Multi-pass membrane protein</topology>
    </subcellularLocation>
</comment>
<feature type="domain" description="RCK N-terminal" evidence="3">
    <location>
        <begin position="110"/>
        <end position="232"/>
    </location>
</feature>
<comment type="caution">
    <text evidence="4">The sequence shown here is derived from an EMBL/GenBank/DDBJ whole genome shotgun (WGS) entry which is preliminary data.</text>
</comment>
<organism evidence="4 5">
    <name type="scientific">Jeotgalibacillus soli</name>
    <dbReference type="NCBI Taxonomy" id="889306"/>
    <lineage>
        <taxon>Bacteria</taxon>
        <taxon>Bacillati</taxon>
        <taxon>Bacillota</taxon>
        <taxon>Bacilli</taxon>
        <taxon>Bacillales</taxon>
        <taxon>Caryophanaceae</taxon>
        <taxon>Jeotgalibacillus</taxon>
    </lineage>
</organism>
<dbReference type="GO" id="GO:0005886">
    <property type="term" value="C:plasma membrane"/>
    <property type="evidence" value="ECO:0007669"/>
    <property type="project" value="UniProtKB-SubCell"/>
</dbReference>
<dbReference type="SUPFAM" id="SSF51735">
    <property type="entry name" value="NAD(P)-binding Rossmann-fold domains"/>
    <property type="match status" value="1"/>
</dbReference>
<feature type="transmembrane region" description="Helical" evidence="2">
    <location>
        <begin position="69"/>
        <end position="94"/>
    </location>
</feature>
<dbReference type="InterPro" id="IPR050721">
    <property type="entry name" value="Trk_Ktr_HKT_K-transport"/>
</dbReference>
<dbReference type="STRING" id="889306.KP78_37970"/>
<dbReference type="Pfam" id="PF02254">
    <property type="entry name" value="TrkA_N"/>
    <property type="match status" value="1"/>
</dbReference>
<dbReference type="PANTHER" id="PTHR43833">
    <property type="entry name" value="POTASSIUM CHANNEL PROTEIN 2-RELATED-RELATED"/>
    <property type="match status" value="1"/>
</dbReference>
<gene>
    <name evidence="4" type="ORF">KP78_37970</name>
</gene>
<keyword evidence="2" id="KW-0812">Transmembrane</keyword>
<dbReference type="InterPro" id="IPR003148">
    <property type="entry name" value="RCK_N"/>
</dbReference>
<feature type="transmembrane region" description="Helical" evidence="2">
    <location>
        <begin position="12"/>
        <end position="33"/>
    </location>
</feature>
<dbReference type="AlphaFoldDB" id="A0A0C2RLG4"/>
<dbReference type="GO" id="GO:0006813">
    <property type="term" value="P:potassium ion transport"/>
    <property type="evidence" value="ECO:0007669"/>
    <property type="project" value="InterPro"/>
</dbReference>
<proteinExistence type="predicted"/>
<dbReference type="SUPFAM" id="SSF81324">
    <property type="entry name" value="Voltage-gated potassium channels"/>
    <property type="match status" value="1"/>
</dbReference>
<feature type="transmembrane region" description="Helical" evidence="2">
    <location>
        <begin position="45"/>
        <end position="63"/>
    </location>
</feature>
<dbReference type="InterPro" id="IPR013099">
    <property type="entry name" value="K_chnl_dom"/>
</dbReference>
<sequence length="249" mass="27921">MDWSWVWRWPRWFFLIILIGVFVLLFGIAIHFIEPSTFPTVAEGAWWVLITISTVGYGDYAPTTAAGRWMAAFILLFGAGVISSFFFTIASTAFTRHQKFYEGKQDYKGSGHVVIIGWNARTSWLLDQDDGFSYVLVDESIEYHPRFESDFCQFIKGKAIHPSTLQRASVDRASAVIITANQHLDEETADAQTILTLLTVRGLHPTIPCIVELLTHEQIASAKKAGATSIIESHYTVGNALHQSLITYS</sequence>